<dbReference type="EMBL" id="CAJPDS010000016">
    <property type="protein sequence ID" value="CAF9915624.1"/>
    <property type="molecule type" value="Genomic_DNA"/>
</dbReference>
<evidence type="ECO:0000313" key="3">
    <source>
        <dbReference type="Proteomes" id="UP000664521"/>
    </source>
</evidence>
<feature type="region of interest" description="Disordered" evidence="1">
    <location>
        <begin position="379"/>
        <end position="430"/>
    </location>
</feature>
<dbReference type="GO" id="GO:0016301">
    <property type="term" value="F:kinase activity"/>
    <property type="evidence" value="ECO:0007669"/>
    <property type="project" value="UniProtKB-KW"/>
</dbReference>
<feature type="compositionally biased region" description="Basic and acidic residues" evidence="1">
    <location>
        <begin position="384"/>
        <end position="394"/>
    </location>
</feature>
<gene>
    <name evidence="2" type="primary">MSS4_2</name>
    <name evidence="2" type="ORF">HETSPECPRED_002540</name>
</gene>
<organism evidence="2 3">
    <name type="scientific">Heterodermia speciosa</name>
    <dbReference type="NCBI Taxonomy" id="116794"/>
    <lineage>
        <taxon>Eukaryota</taxon>
        <taxon>Fungi</taxon>
        <taxon>Dikarya</taxon>
        <taxon>Ascomycota</taxon>
        <taxon>Pezizomycotina</taxon>
        <taxon>Lecanoromycetes</taxon>
        <taxon>OSLEUM clade</taxon>
        <taxon>Lecanoromycetidae</taxon>
        <taxon>Caliciales</taxon>
        <taxon>Physciaceae</taxon>
        <taxon>Heterodermia</taxon>
    </lineage>
</organism>
<feature type="compositionally biased region" description="Basic residues" evidence="1">
    <location>
        <begin position="421"/>
        <end position="430"/>
    </location>
</feature>
<protein>
    <submittedName>
        <fullName evidence="2">Phosphatidylinositol-4-phosphate 5-kinase</fullName>
    </submittedName>
</protein>
<dbReference type="OrthoDB" id="4760831at2759"/>
<evidence type="ECO:0000313" key="2">
    <source>
        <dbReference type="EMBL" id="CAF9915624.1"/>
    </source>
</evidence>
<evidence type="ECO:0000256" key="1">
    <source>
        <dbReference type="SAM" id="MobiDB-lite"/>
    </source>
</evidence>
<dbReference type="Gene3D" id="3.40.50.1460">
    <property type="match status" value="1"/>
</dbReference>
<sequence>MASLNSDHGSPILHAKQVHGGAATVEYEDEFEKANASLQVAWSTVMDQNGYYRIPSFYKKVKCLLISWDKACDDLHTDQEVSELADVFENTFKYQVTRKLLTSKTDKLPHQQLMMYIANFLYEEDEKRTLLLVYYAGHGSPKSADNGDHGLTLSGQRTLFEDTKEVNEIVWESIERNLNHTRGDVLEIFDCCYAGDLGRTGQTWSRRCFEFLGACGSGNTTPSPGPKSFTKALIWALISLARDETRFTISGLSRKIREAPNFPKNQVPVQLDRGAGSIERIMLAPLPQTTDQTETSPNEAQNTEPRGLLNLNFIFDKPPTKDIITQFGENLNKFIIREKMPVDRIVWGGLTSWEGVQPSPGAHSQKLAAAKLFKAGLRRKSVRKQREMDERNAARELTPVSSGERAILSPSPPRDLLQNPTKKRRLSSED</sequence>
<comment type="caution">
    <text evidence="2">The sequence shown here is derived from an EMBL/GenBank/DDBJ whole genome shotgun (WGS) entry which is preliminary data.</text>
</comment>
<keyword evidence="3" id="KW-1185">Reference proteome</keyword>
<accession>A0A8H3IJ72</accession>
<dbReference type="AlphaFoldDB" id="A0A8H3IJ72"/>
<name>A0A8H3IJ72_9LECA</name>
<dbReference type="Proteomes" id="UP000664521">
    <property type="component" value="Unassembled WGS sequence"/>
</dbReference>
<proteinExistence type="predicted"/>
<reference evidence="2" key="1">
    <citation type="submission" date="2021-03" db="EMBL/GenBank/DDBJ databases">
        <authorList>
            <person name="Tagirdzhanova G."/>
        </authorList>
    </citation>
    <scope>NUCLEOTIDE SEQUENCE</scope>
</reference>